<evidence type="ECO:0000256" key="1">
    <source>
        <dbReference type="ARBA" id="ARBA00022448"/>
    </source>
</evidence>
<dbReference type="PANTHER" id="PTHR42794">
    <property type="entry name" value="HEMIN IMPORT ATP-BINDING PROTEIN HMUV"/>
    <property type="match status" value="1"/>
</dbReference>
<dbReference type="PANTHER" id="PTHR42794:SF1">
    <property type="entry name" value="HEMIN IMPORT ATP-BINDING PROTEIN HMUV"/>
    <property type="match status" value="1"/>
</dbReference>
<dbReference type="InterPro" id="IPR017871">
    <property type="entry name" value="ABC_transporter-like_CS"/>
</dbReference>
<reference evidence="7 8" key="1">
    <citation type="submission" date="2019-03" db="EMBL/GenBank/DDBJ databases">
        <title>Nitrincola sp. nov. isolated from an Indian soda lake.</title>
        <authorList>
            <person name="Joshi A."/>
            <person name="Thite S.V."/>
            <person name="Joseph N."/>
            <person name="Dhotre D."/>
            <person name="Moorthy M."/>
            <person name="Shouche Y.S."/>
        </authorList>
    </citation>
    <scope>NUCLEOTIDE SEQUENCE [LARGE SCALE GENOMIC DNA]</scope>
    <source>
        <strain evidence="7 8">MEB193</strain>
    </source>
</reference>
<dbReference type="Pfam" id="PF00005">
    <property type="entry name" value="ABC_tran"/>
    <property type="match status" value="1"/>
</dbReference>
<dbReference type="Gene3D" id="3.40.50.300">
    <property type="entry name" value="P-loop containing nucleotide triphosphate hydrolases"/>
    <property type="match status" value="1"/>
</dbReference>
<dbReference type="InterPro" id="IPR003593">
    <property type="entry name" value="AAA+_ATPase"/>
</dbReference>
<evidence type="ECO:0000313" key="7">
    <source>
        <dbReference type="EMBL" id="KAA0874077.1"/>
    </source>
</evidence>
<evidence type="ECO:0000259" key="6">
    <source>
        <dbReference type="PROSITE" id="PS50893"/>
    </source>
</evidence>
<keyword evidence="2" id="KW-0547">Nucleotide-binding</keyword>
<name>A0A5A9VZZ9_9GAMM</name>
<keyword evidence="8" id="KW-1185">Reference proteome</keyword>
<dbReference type="CDD" id="cd03214">
    <property type="entry name" value="ABC_Iron-Siderophores_B12_Hemin"/>
    <property type="match status" value="1"/>
</dbReference>
<sequence>MALIELKNVALDRRLQALDLDLQPGELVGLIGPNGAGKSSLLNLLAGVEQGSGEILWQGQKLSSWSLETRARKIGYLPQRCQSAWALSVRDVISLGRLPWGDENLEKILCAAQQTGVEDWLDLAVDQLSGGEQARVWLARVLAGEPQLLLADEPLASLDLFYQYQILALLRRYAQGERAVLVSMHDLAIAAASCDRLCLLHQGQIQALGSPQQVLQKEHLRAVYQVEVELDLEVHPPRLAVLGPSQCP</sequence>
<comment type="function">
    <text evidence="5">Part of the ABC transporter complex HmuTUV involved in hemin import. Responsible for energy coupling to the transport system.</text>
</comment>
<comment type="caution">
    <text evidence="7">The sequence shown here is derived from an EMBL/GenBank/DDBJ whole genome shotgun (WGS) entry which is preliminary data.</text>
</comment>
<dbReference type="GO" id="GO:0016887">
    <property type="term" value="F:ATP hydrolysis activity"/>
    <property type="evidence" value="ECO:0007669"/>
    <property type="project" value="InterPro"/>
</dbReference>
<dbReference type="InterPro" id="IPR003439">
    <property type="entry name" value="ABC_transporter-like_ATP-bd"/>
</dbReference>
<dbReference type="EMBL" id="SMRS01000007">
    <property type="protein sequence ID" value="KAA0874077.1"/>
    <property type="molecule type" value="Genomic_DNA"/>
</dbReference>
<evidence type="ECO:0000256" key="2">
    <source>
        <dbReference type="ARBA" id="ARBA00022741"/>
    </source>
</evidence>
<dbReference type="Proteomes" id="UP000325302">
    <property type="component" value="Unassembled WGS sequence"/>
</dbReference>
<evidence type="ECO:0000256" key="3">
    <source>
        <dbReference type="ARBA" id="ARBA00022840"/>
    </source>
</evidence>
<keyword evidence="1" id="KW-0813">Transport</keyword>
<dbReference type="OrthoDB" id="6461291at2"/>
<gene>
    <name evidence="7" type="ORF">E1H14_09870</name>
</gene>
<keyword evidence="3 7" id="KW-0067">ATP-binding</keyword>
<organism evidence="7 8">
    <name type="scientific">Nitrincola tapanii</name>
    <dbReference type="NCBI Taxonomy" id="1708751"/>
    <lineage>
        <taxon>Bacteria</taxon>
        <taxon>Pseudomonadati</taxon>
        <taxon>Pseudomonadota</taxon>
        <taxon>Gammaproteobacteria</taxon>
        <taxon>Oceanospirillales</taxon>
        <taxon>Oceanospirillaceae</taxon>
        <taxon>Nitrincola</taxon>
    </lineage>
</organism>
<dbReference type="PROSITE" id="PS00211">
    <property type="entry name" value="ABC_TRANSPORTER_1"/>
    <property type="match status" value="1"/>
</dbReference>
<evidence type="ECO:0000313" key="8">
    <source>
        <dbReference type="Proteomes" id="UP000325302"/>
    </source>
</evidence>
<dbReference type="SMART" id="SM00382">
    <property type="entry name" value="AAA"/>
    <property type="match status" value="1"/>
</dbReference>
<dbReference type="InterPro" id="IPR027417">
    <property type="entry name" value="P-loop_NTPase"/>
</dbReference>
<dbReference type="PROSITE" id="PS50893">
    <property type="entry name" value="ABC_TRANSPORTER_2"/>
    <property type="match status" value="1"/>
</dbReference>
<dbReference type="RefSeq" id="WP_149391309.1">
    <property type="nucleotide sequence ID" value="NZ_SMRS01000007.1"/>
</dbReference>
<dbReference type="SUPFAM" id="SSF52540">
    <property type="entry name" value="P-loop containing nucleoside triphosphate hydrolases"/>
    <property type="match status" value="1"/>
</dbReference>
<dbReference type="AlphaFoldDB" id="A0A5A9VZZ9"/>
<dbReference type="GO" id="GO:0005524">
    <property type="term" value="F:ATP binding"/>
    <property type="evidence" value="ECO:0007669"/>
    <property type="project" value="UniProtKB-KW"/>
</dbReference>
<evidence type="ECO:0000256" key="5">
    <source>
        <dbReference type="ARBA" id="ARBA00037066"/>
    </source>
</evidence>
<evidence type="ECO:0000256" key="4">
    <source>
        <dbReference type="ARBA" id="ARBA00022967"/>
    </source>
</evidence>
<feature type="domain" description="ABC transporter" evidence="6">
    <location>
        <begin position="4"/>
        <end position="227"/>
    </location>
</feature>
<accession>A0A5A9VZZ9</accession>
<keyword evidence="4" id="KW-1278">Translocase</keyword>
<proteinExistence type="predicted"/>
<protein>
    <submittedName>
        <fullName evidence="7">ABC transporter ATP-binding protein</fullName>
    </submittedName>
</protein>